<reference evidence="2 3" key="1">
    <citation type="submission" date="2024-02" db="EMBL/GenBank/DDBJ databases">
        <title>Tn5403 promotes plasmid rearrangements and degradation of the Klebsiella pneumoniae carbapenemase (KPC) transposon Tn4401.</title>
        <authorList>
            <person name="Sheppard A.E."/>
            <person name="Barry K.E."/>
            <person name="Parikh H.I."/>
            <person name="Vegesana K."/>
            <person name="Sebra R."/>
            <person name="George S."/>
            <person name="Sanderson N.D."/>
            <person name="Stoesser N."/>
            <person name="Eyre D.W."/>
            <person name="Crook D.W."/>
            <person name="Walker A.S."/>
            <person name="Mathers A.J."/>
        </authorList>
    </citation>
    <scope>NUCLEOTIDE SEQUENCE [LARGE SCALE GENOMIC DNA]</scope>
    <source>
        <strain evidence="2 3">CAV1921</strain>
        <plasmid evidence="2 3">pCAV1921-95</plasmid>
    </source>
</reference>
<keyword evidence="2" id="KW-0614">Plasmid</keyword>
<accession>A0ABZ2E578</accession>
<name>A0ABZ2E578_RAOOR</name>
<protein>
    <submittedName>
        <fullName evidence="2">DUF4145 domain-containing protein</fullName>
    </submittedName>
</protein>
<dbReference type="InterPro" id="IPR025285">
    <property type="entry name" value="DUF4145"/>
</dbReference>
<proteinExistence type="predicted"/>
<evidence type="ECO:0000313" key="3">
    <source>
        <dbReference type="Proteomes" id="UP001350972"/>
    </source>
</evidence>
<keyword evidence="3" id="KW-1185">Reference proteome</keyword>
<geneLocation type="plasmid" evidence="2 3">
    <name>pCAV1921-95</name>
</geneLocation>
<organism evidence="2 3">
    <name type="scientific">Raoultella ornithinolytica</name>
    <name type="common">Klebsiella ornithinolytica</name>
    <dbReference type="NCBI Taxonomy" id="54291"/>
    <lineage>
        <taxon>Bacteria</taxon>
        <taxon>Pseudomonadati</taxon>
        <taxon>Pseudomonadota</taxon>
        <taxon>Gammaproteobacteria</taxon>
        <taxon>Enterobacterales</taxon>
        <taxon>Enterobacteriaceae</taxon>
        <taxon>Klebsiella/Raoultella group</taxon>
        <taxon>Raoultella</taxon>
    </lineage>
</organism>
<dbReference type="Proteomes" id="UP001350972">
    <property type="component" value="Plasmid pCAV1921-95"/>
</dbReference>
<dbReference type="Pfam" id="PF13643">
    <property type="entry name" value="DUF4145"/>
    <property type="match status" value="1"/>
</dbReference>
<dbReference type="EMBL" id="CP145165">
    <property type="protein sequence ID" value="WWC14734.1"/>
    <property type="molecule type" value="Genomic_DNA"/>
</dbReference>
<dbReference type="RefSeq" id="WP_044351480.1">
    <property type="nucleotide sequence ID" value="NZ_CP145157.1"/>
</dbReference>
<sequence length="229" mass="26270">MAPSLELLPGSFHSQYSAFSQHNRREDWYDYDHEELVFTCILLCSRSSCRESVAVSGIGWVERKSDKRQKDMVYYKRYRAKSFNPPLPVFSLPEDCPEDVKCQLKLAASLLPISGSAALNSMRIALELLLDSINIPRFNTDSGKEWQIKLGNRIERFKDRLGPHYETFHALKDIGNHASHSDATINQAHIECACLLMEDLIKQLFDKVTDFSHIALMLQTSYGRNRGER</sequence>
<evidence type="ECO:0000313" key="2">
    <source>
        <dbReference type="EMBL" id="WWC14734.1"/>
    </source>
</evidence>
<gene>
    <name evidence="2" type="ORF">LM286_27800</name>
</gene>
<evidence type="ECO:0000259" key="1">
    <source>
        <dbReference type="Pfam" id="PF13643"/>
    </source>
</evidence>
<feature type="domain" description="DUF4145" evidence="1">
    <location>
        <begin position="109"/>
        <end position="191"/>
    </location>
</feature>